<dbReference type="RefSeq" id="XP_001421896.1">
    <property type="nucleotide sequence ID" value="XM_001421859.1"/>
</dbReference>
<evidence type="ECO:0000256" key="6">
    <source>
        <dbReference type="ARBA" id="ARBA00029535"/>
    </source>
</evidence>
<dbReference type="InterPro" id="IPR056169">
    <property type="entry name" value="HB_ELP1"/>
</dbReference>
<feature type="compositionally biased region" description="Basic residues" evidence="7">
    <location>
        <begin position="1319"/>
        <end position="1331"/>
    </location>
</feature>
<feature type="region of interest" description="Disordered" evidence="7">
    <location>
        <begin position="218"/>
        <end position="238"/>
    </location>
</feature>
<evidence type="ECO:0000256" key="7">
    <source>
        <dbReference type="SAM" id="MobiDB-lite"/>
    </source>
</evidence>
<evidence type="ECO:0000256" key="2">
    <source>
        <dbReference type="ARBA" id="ARBA00005043"/>
    </source>
</evidence>
<dbReference type="GO" id="GO:0002926">
    <property type="term" value="P:tRNA wobble base 5-methoxycarbonylmethyl-2-thiouridinylation"/>
    <property type="evidence" value="ECO:0007669"/>
    <property type="project" value="TreeGrafter"/>
</dbReference>
<feature type="domain" description="ELP1 three-helical bundle" evidence="12">
    <location>
        <begin position="1208"/>
        <end position="1392"/>
    </location>
</feature>
<reference evidence="13 14" key="1">
    <citation type="journal article" date="2007" name="Proc. Natl. Acad. Sci. U.S.A.">
        <title>The tiny eukaryote Ostreococcus provides genomic insights into the paradox of plankton speciation.</title>
        <authorList>
            <person name="Palenik B."/>
            <person name="Grimwood J."/>
            <person name="Aerts A."/>
            <person name="Rouze P."/>
            <person name="Salamov A."/>
            <person name="Putnam N."/>
            <person name="Dupont C."/>
            <person name="Jorgensen R."/>
            <person name="Derelle E."/>
            <person name="Rombauts S."/>
            <person name="Zhou K."/>
            <person name="Otillar R."/>
            <person name="Merchant S.S."/>
            <person name="Podell S."/>
            <person name="Gaasterland T."/>
            <person name="Napoli C."/>
            <person name="Gendler K."/>
            <person name="Manuell A."/>
            <person name="Tai V."/>
            <person name="Vallon O."/>
            <person name="Piganeau G."/>
            <person name="Jancek S."/>
            <person name="Heijde M."/>
            <person name="Jabbari K."/>
            <person name="Bowler C."/>
            <person name="Lohr M."/>
            <person name="Robbens S."/>
            <person name="Werner G."/>
            <person name="Dubchak I."/>
            <person name="Pazour G.J."/>
            <person name="Ren Q."/>
            <person name="Paulsen I."/>
            <person name="Delwiche C."/>
            <person name="Schmutz J."/>
            <person name="Rokhsar D."/>
            <person name="Van de Peer Y."/>
            <person name="Moreau H."/>
            <person name="Grigoriev I.V."/>
        </authorList>
    </citation>
    <scope>NUCLEOTIDE SEQUENCE [LARGE SCALE GENOMIC DNA]</scope>
    <source>
        <strain evidence="13 14">CCE9901</strain>
    </source>
</reference>
<dbReference type="OMA" id="WRESLYC"/>
<keyword evidence="5" id="KW-0819">tRNA processing</keyword>
<dbReference type="STRING" id="436017.A4S994"/>
<dbReference type="Pfam" id="PF23797">
    <property type="entry name" value="Beta-prop_ELP1_2nd"/>
    <property type="match status" value="1"/>
</dbReference>
<dbReference type="InterPro" id="IPR006849">
    <property type="entry name" value="Elp1"/>
</dbReference>
<evidence type="ECO:0000256" key="5">
    <source>
        <dbReference type="ARBA" id="ARBA00022694"/>
    </source>
</evidence>
<feature type="domain" description="ELP1 alpha-solenoid" evidence="11">
    <location>
        <begin position="795"/>
        <end position="1027"/>
    </location>
</feature>
<dbReference type="PIRSF" id="PIRSF017233">
    <property type="entry name" value="IKAP"/>
    <property type="match status" value="1"/>
</dbReference>
<feature type="domain" description="ELP1 first N-terminal beta-propeller" evidence="8">
    <location>
        <begin position="83"/>
        <end position="162"/>
    </location>
</feature>
<dbReference type="SUPFAM" id="SSF82171">
    <property type="entry name" value="DPP6 N-terminal domain-like"/>
    <property type="match status" value="1"/>
</dbReference>
<dbReference type="Pfam" id="PF04762">
    <property type="entry name" value="Beta-prop_ELP1_1st"/>
    <property type="match status" value="2"/>
</dbReference>
<comment type="subcellular location">
    <subcellularLocation>
        <location evidence="1">Cytoplasm</location>
    </subcellularLocation>
</comment>
<dbReference type="Gramene" id="ABP00190">
    <property type="protein sequence ID" value="ABP00190"/>
    <property type="gene ID" value="OSTLU_89433"/>
</dbReference>
<dbReference type="GeneID" id="5006064"/>
<feature type="domain" description="ELP1 N-terminal second beta-propeller" evidence="9">
    <location>
        <begin position="377"/>
        <end position="641"/>
    </location>
</feature>
<organism evidence="13 14">
    <name type="scientific">Ostreococcus lucimarinus (strain CCE9901)</name>
    <dbReference type="NCBI Taxonomy" id="436017"/>
    <lineage>
        <taxon>Eukaryota</taxon>
        <taxon>Viridiplantae</taxon>
        <taxon>Chlorophyta</taxon>
        <taxon>Mamiellophyceae</taxon>
        <taxon>Mamiellales</taxon>
        <taxon>Bathycoccaceae</taxon>
        <taxon>Ostreococcus</taxon>
    </lineage>
</organism>
<dbReference type="HOGENOM" id="CLU_001477_0_0_1"/>
<accession>A4S994</accession>
<gene>
    <name evidence="13" type="ORF">OSTLU_89433</name>
</gene>
<dbReference type="PANTHER" id="PTHR12747:SF0">
    <property type="entry name" value="ELONGATOR COMPLEX PROTEIN 1"/>
    <property type="match status" value="1"/>
</dbReference>
<name>A4S994_OSTLU</name>
<dbReference type="GO" id="GO:0000049">
    <property type="term" value="F:tRNA binding"/>
    <property type="evidence" value="ECO:0007669"/>
    <property type="project" value="TreeGrafter"/>
</dbReference>
<evidence type="ECO:0000256" key="1">
    <source>
        <dbReference type="ARBA" id="ARBA00004496"/>
    </source>
</evidence>
<dbReference type="InterPro" id="IPR015943">
    <property type="entry name" value="WD40/YVTN_repeat-like_dom_sf"/>
</dbReference>
<dbReference type="InterPro" id="IPR056166">
    <property type="entry name" value="TPR_ELP1"/>
</dbReference>
<dbReference type="EMBL" id="CP000596">
    <property type="protein sequence ID" value="ABP00190.1"/>
    <property type="molecule type" value="Genomic_DNA"/>
</dbReference>
<dbReference type="GO" id="GO:0033588">
    <property type="term" value="C:elongator holoenzyme complex"/>
    <property type="evidence" value="ECO:0007669"/>
    <property type="project" value="InterPro"/>
</dbReference>
<dbReference type="Pfam" id="PF23878">
    <property type="entry name" value="TPR_ELP1"/>
    <property type="match status" value="1"/>
</dbReference>
<feature type="compositionally biased region" description="Low complexity" evidence="7">
    <location>
        <begin position="1308"/>
        <end position="1317"/>
    </location>
</feature>
<comment type="pathway">
    <text evidence="2">tRNA modification; 5-methoxycarbonylmethyl-2-thiouridine-tRNA biosynthesis.</text>
</comment>
<proteinExistence type="inferred from homology"/>
<dbReference type="InterPro" id="IPR056167">
    <property type="entry name" value="A-sol_ELP1"/>
</dbReference>
<feature type="region of interest" description="Disordered" evidence="7">
    <location>
        <begin position="1308"/>
        <end position="1341"/>
    </location>
</feature>
<feature type="compositionally biased region" description="Polar residues" evidence="7">
    <location>
        <begin position="221"/>
        <end position="230"/>
    </location>
</feature>
<dbReference type="Pfam" id="PF23936">
    <property type="entry name" value="HB_ELP1"/>
    <property type="match status" value="1"/>
</dbReference>
<dbReference type="PANTHER" id="PTHR12747">
    <property type="entry name" value="ELONGATOR COMPLEX PROTEIN 1"/>
    <property type="match status" value="1"/>
</dbReference>
<evidence type="ECO:0000259" key="9">
    <source>
        <dbReference type="Pfam" id="PF23797"/>
    </source>
</evidence>
<evidence type="ECO:0000256" key="4">
    <source>
        <dbReference type="ARBA" id="ARBA00022490"/>
    </source>
</evidence>
<dbReference type="Proteomes" id="UP000001568">
    <property type="component" value="Chromosome 16"/>
</dbReference>
<dbReference type="InterPro" id="IPR056164">
    <property type="entry name" value="Beta-prop_ELP1_1st"/>
</dbReference>
<dbReference type="KEGG" id="olu:OSTLU_89433"/>
<keyword evidence="14" id="KW-1185">Reference proteome</keyword>
<evidence type="ECO:0000313" key="14">
    <source>
        <dbReference type="Proteomes" id="UP000001568"/>
    </source>
</evidence>
<feature type="region of interest" description="Disordered" evidence="7">
    <location>
        <begin position="1266"/>
        <end position="1294"/>
    </location>
</feature>
<dbReference type="GO" id="GO:0005829">
    <property type="term" value="C:cytosol"/>
    <property type="evidence" value="ECO:0007669"/>
    <property type="project" value="TreeGrafter"/>
</dbReference>
<keyword evidence="4" id="KW-0963">Cytoplasm</keyword>
<protein>
    <recommendedName>
        <fullName evidence="6">Elongator complex protein 1</fullName>
    </recommendedName>
</protein>
<dbReference type="eggNOG" id="KOG1920">
    <property type="taxonomic scope" value="Eukaryota"/>
</dbReference>
<dbReference type="Pfam" id="PF23925">
    <property type="entry name" value="A-sol_ELP1"/>
    <property type="match status" value="1"/>
</dbReference>
<dbReference type="UniPathway" id="UPA00988"/>
<evidence type="ECO:0000259" key="10">
    <source>
        <dbReference type="Pfam" id="PF23878"/>
    </source>
</evidence>
<dbReference type="InterPro" id="IPR056165">
    <property type="entry name" value="Beta-prop_ELP1_2nd"/>
</dbReference>
<dbReference type="Gene3D" id="2.130.10.10">
    <property type="entry name" value="YVTN repeat-like/Quinoprotein amine dehydrogenase"/>
    <property type="match status" value="1"/>
</dbReference>
<feature type="domain" description="ELP1 first N-terminal beta-propeller" evidence="8">
    <location>
        <begin position="177"/>
        <end position="344"/>
    </location>
</feature>
<evidence type="ECO:0000313" key="13">
    <source>
        <dbReference type="EMBL" id="ABP00190.1"/>
    </source>
</evidence>
<evidence type="ECO:0000259" key="12">
    <source>
        <dbReference type="Pfam" id="PF23936"/>
    </source>
</evidence>
<dbReference type="OrthoDB" id="40048at2759"/>
<evidence type="ECO:0000256" key="3">
    <source>
        <dbReference type="ARBA" id="ARBA00006086"/>
    </source>
</evidence>
<comment type="similarity">
    <text evidence="3">Belongs to the ELP1/IKA1 family.</text>
</comment>
<evidence type="ECO:0000259" key="8">
    <source>
        <dbReference type="Pfam" id="PF04762"/>
    </source>
</evidence>
<evidence type="ECO:0000259" key="11">
    <source>
        <dbReference type="Pfam" id="PF23925"/>
    </source>
</evidence>
<feature type="domain" description="ELP1 TPR" evidence="10">
    <location>
        <begin position="1042"/>
        <end position="1197"/>
    </location>
</feature>
<sequence length="1448" mass="154406">MRNCRVASSRARLRLGLGDGDGDDARVLGGAFDDERDALEAATATRCATTGGAVISLRRFRVADGVELEPARACETRGDDVACVGVACVRETDEIVAAFASGEFAATPRARDANDDGCDVVGEIPCGVRAFAWCPDGETCAVMSAEGRVVIMTRDFYPVSETRGDGGADDEDAANETTSGATISWRGDGRYFACSSTNAKTGETTMRVWEREGARVESVGETRTASSGTPATLAAGDGTPALAWQPRGALIAAAARSECDVSDRVVFYERNGLRRGDFVLPGEGAEITSLAWSADSACLAAATRYRDGAHAVQIWTRSNMHWYLKHETRYPAREGVVRMEWDAERGDVLRAYTERGAIHRYDLFWETTVSDRGTCAVIDGDCLMLTPMFRTPVPPPMCAAKVVFSAPVIAAAFQPARASRNETVVALLSTGELAYATSDSGTDWALTADNFADSERAATWARWCDNEIPATPYSSVAVADAAVEHLAWVRDDHLIVAAAREHETELLLVPFDETKTPGEDAMSRRIVPVAVGALTSANGVAFAVARDSADLYQVDVTDTIAAGGNAFDDAWLVRSHGVPSAGGETLKIISSRGLDVGDRYASALGTSADRPSGALVTLDDRGNLRIGNILVAPRVTSFATHVFGADGCAVTTPEESAEVAAAARDSSRWLPDAVPSARVCYITRDNQLFVAEVDDVIANGGGRARVVGEVAADDAHIGNWLAERSAADGARMGELAFSDLHMRMRRAMRPEAAKVAADATTRQVEDGARIVACAPGTTSVVLQMPRGNLETVAPKALVLPATACALRAGRYGDAYALAARQRVDLNLIVDYGWPNFLNAADAFVRDVDSADAVMELLEALDDGDVTAPGGIYEDLVRLYPPRSSDAGAGANERPNKESKVQAVCAAIRAAIETHVGTGGAASVGRWELAALTSYASGENPDLASALRRVAVLRERELEDAASNALVSSSSKNEGGRAVDAAAALKHLLFLVGGKTLYSAALGTCDLSLAYLVAQHAQMDPGEYMSELQEFQAMREHERRAEIAKRLGRHEDAITEYLLDDNVSAAGSVAAERKMFPWALAEAKRLNLADARRALLLRHAEHLSSSMRSEDAAIARLAAGDLTGALDEYRAGLSWRQALALANRLEMPTNAVRDIAEELCESLTLSDPLAAARVASGYLQDIDRAVELFANAGAWREACETAYAKNRADLMQTTIAPACAGAAKEHFDAFKENKLRSEKYVERLRDLRKHRERAELALDDGGWSELGGRPRAGVGADGLEDDDAMSEAPSLASDMSAYTDRTGLTSVVSGTSAASTIGGRKGKKRKDKKNKNNRSGLRAGSPTEERDLALHVIALAPVNKTLEEIGELLELLVSLGHEDDARALQRVVSEAVDAASRAKVDAETSLGELIERAKKAGESVEAFEKHASAFDATPEWKWSLLRAATGSSE</sequence>